<organism evidence="1 2">
    <name type="scientific">Streptomyces viridosporus (strain ATCC 14672 / DSM 40746 / JCM 4963 / KCTC 9882 / NRRL B-12104 / FH 1290)</name>
    <name type="common">Streptomyces ghanaensis</name>
    <dbReference type="NCBI Taxonomy" id="566461"/>
    <lineage>
        <taxon>Bacteria</taxon>
        <taxon>Bacillati</taxon>
        <taxon>Actinomycetota</taxon>
        <taxon>Actinomycetes</taxon>
        <taxon>Kitasatosporales</taxon>
        <taxon>Streptomycetaceae</taxon>
        <taxon>Streptomyces</taxon>
    </lineage>
</organism>
<gene>
    <name evidence="1" type="ORF">SSFG_07313</name>
</gene>
<evidence type="ECO:0000313" key="2">
    <source>
        <dbReference type="Proteomes" id="UP000003824"/>
    </source>
</evidence>
<dbReference type="Proteomes" id="UP000003824">
    <property type="component" value="Unassembled WGS sequence"/>
</dbReference>
<dbReference type="AlphaFoldDB" id="D6A9Y3"/>
<accession>D6A9Y3</accession>
<reference evidence="2" key="1">
    <citation type="submission" date="2008-12" db="EMBL/GenBank/DDBJ databases">
        <title>Annotation of Streptomyces ghanaensis ATCC 14672.</title>
        <authorList>
            <consortium name="The Broad Institute Genome Sequencing Platform"/>
            <consortium name="Broad Institute Microbial Sequencing Center"/>
            <person name="Fischbach M."/>
            <person name="Ward D."/>
            <person name="Young S."/>
            <person name="Kodira C.D."/>
            <person name="Zeng Q."/>
            <person name="Koehrsen M."/>
            <person name="Godfrey P."/>
            <person name="Alvarado L."/>
            <person name="Berlin A.M."/>
            <person name="Borenstein D."/>
            <person name="Chen Z."/>
            <person name="Engels R."/>
            <person name="Freedman E."/>
            <person name="Gellesch M."/>
            <person name="Goldberg J."/>
            <person name="Griggs A."/>
            <person name="Gujja S."/>
            <person name="Heiman D.I."/>
            <person name="Hepburn T.A."/>
            <person name="Howarth C."/>
            <person name="Jen D."/>
            <person name="Larson L."/>
            <person name="Lewis B."/>
            <person name="Mehta T."/>
            <person name="Park D."/>
            <person name="Pearson M."/>
            <person name="Roberts A."/>
            <person name="Saif S."/>
            <person name="Shea T.D."/>
            <person name="Shenoy N."/>
            <person name="Sisk P."/>
            <person name="Stolte C."/>
            <person name="Sykes S.N."/>
            <person name="Walk T."/>
            <person name="White J."/>
            <person name="Yandava C."/>
            <person name="Straight P."/>
            <person name="Clardy J."/>
            <person name="Hung D."/>
            <person name="Kolter R."/>
            <person name="Mekalanos J."/>
            <person name="Walker S."/>
            <person name="Walsh C.T."/>
            <person name="Wieland B.L.C."/>
            <person name="Ilzarbe M."/>
            <person name="Galagan J."/>
            <person name="Nusbaum C."/>
            <person name="Birren B."/>
        </authorList>
    </citation>
    <scope>NUCLEOTIDE SEQUENCE [LARGE SCALE GENOMIC DNA]</scope>
    <source>
        <strain evidence="2">ATCC 14672 / DSM 40746 / JCM 4963 / KCTC 9882 / NRRL B-12104 / FH 1290</strain>
    </source>
</reference>
<dbReference type="EMBL" id="DS999641">
    <property type="protein sequence ID" value="EFE72078.2"/>
    <property type="molecule type" value="Genomic_DNA"/>
</dbReference>
<name>D6A9Y3_STRV1</name>
<proteinExistence type="predicted"/>
<sequence>MLRAAASWLDHVPSLNLDDLREMQRISRALLDRLAGDRDPLTRLVNEVLHDQERMDASRVTLLLNRLSLYQRLAL</sequence>
<protein>
    <submittedName>
        <fullName evidence="1">Predicted protein</fullName>
    </submittedName>
</protein>
<evidence type="ECO:0000313" key="1">
    <source>
        <dbReference type="EMBL" id="EFE72078.2"/>
    </source>
</evidence>